<dbReference type="RefSeq" id="WP_379782591.1">
    <property type="nucleotide sequence ID" value="NZ_JBHSWW010000225.1"/>
</dbReference>
<evidence type="ECO:0000313" key="9">
    <source>
        <dbReference type="EMBL" id="MFC6754260.1"/>
    </source>
</evidence>
<dbReference type="InterPro" id="IPR036097">
    <property type="entry name" value="HisK_dim/P_sf"/>
</dbReference>
<feature type="compositionally biased region" description="Gly residues" evidence="6">
    <location>
        <begin position="681"/>
        <end position="691"/>
    </location>
</feature>
<keyword evidence="5" id="KW-0472">Membrane</keyword>
<dbReference type="SUPFAM" id="SSF55874">
    <property type="entry name" value="ATPase domain of HSP90 chaperone/DNA topoisomerase II/histidine kinase"/>
    <property type="match status" value="1"/>
</dbReference>
<protein>
    <recommendedName>
        <fullName evidence="2">histidine kinase</fullName>
        <ecNumber evidence="2">2.7.13.3</ecNumber>
    </recommendedName>
</protein>
<dbReference type="CDD" id="cd00075">
    <property type="entry name" value="HATPase"/>
    <property type="match status" value="1"/>
</dbReference>
<evidence type="ECO:0000259" key="7">
    <source>
        <dbReference type="PROSITE" id="PS50109"/>
    </source>
</evidence>
<dbReference type="PRINTS" id="PR00344">
    <property type="entry name" value="BCTRLSENSOR"/>
</dbReference>
<feature type="region of interest" description="Disordered" evidence="6">
    <location>
        <begin position="1076"/>
        <end position="1106"/>
    </location>
</feature>
<dbReference type="InterPro" id="IPR029016">
    <property type="entry name" value="GAF-like_dom_sf"/>
</dbReference>
<reference evidence="9 10" key="1">
    <citation type="journal article" date="2019" name="Int. J. Syst. Evol. Microbiol.">
        <title>The Global Catalogue of Microorganisms (GCM) 10K type strain sequencing project: providing services to taxonomists for standard genome sequencing and annotation.</title>
        <authorList>
            <consortium name="The Broad Institute Genomics Platform"/>
            <consortium name="The Broad Institute Genome Sequencing Center for Infectious Disease"/>
            <person name="Wu L."/>
            <person name="Ma J."/>
        </authorList>
    </citation>
    <scope>NUCLEOTIDE SEQUENCE [LARGE SCALE GENOMIC DNA]</scope>
    <source>
        <strain evidence="9 10">CGMCC 1.3239</strain>
    </source>
</reference>
<dbReference type="InterPro" id="IPR013656">
    <property type="entry name" value="PAS_4"/>
</dbReference>
<dbReference type="SMART" id="SM00387">
    <property type="entry name" value="HATPase_c"/>
    <property type="match status" value="1"/>
</dbReference>
<dbReference type="AlphaFoldDB" id="A0ABD5SBV5"/>
<dbReference type="Gene3D" id="3.30.565.10">
    <property type="entry name" value="Histidine kinase-like ATPase, C-terminal domain"/>
    <property type="match status" value="1"/>
</dbReference>
<evidence type="ECO:0000256" key="5">
    <source>
        <dbReference type="ARBA" id="ARBA00023136"/>
    </source>
</evidence>
<evidence type="ECO:0000256" key="6">
    <source>
        <dbReference type="SAM" id="MobiDB-lite"/>
    </source>
</evidence>
<dbReference type="SUPFAM" id="SSF55781">
    <property type="entry name" value="GAF domain-like"/>
    <property type="match status" value="2"/>
</dbReference>
<comment type="catalytic activity">
    <reaction evidence="1">
        <text>ATP + protein L-histidine = ADP + protein N-phospho-L-histidine.</text>
        <dbReference type="EC" id="2.7.13.3"/>
    </reaction>
</comment>
<feature type="compositionally biased region" description="Low complexity" evidence="6">
    <location>
        <begin position="1078"/>
        <end position="1106"/>
    </location>
</feature>
<keyword evidence="4" id="KW-0418">Kinase</keyword>
<proteinExistence type="predicted"/>
<evidence type="ECO:0000256" key="4">
    <source>
        <dbReference type="ARBA" id="ARBA00022777"/>
    </source>
</evidence>
<dbReference type="Pfam" id="PF01590">
    <property type="entry name" value="GAF"/>
    <property type="match status" value="1"/>
</dbReference>
<dbReference type="SUPFAM" id="SSF47384">
    <property type="entry name" value="Homodimeric domain of signal transducing histidine kinase"/>
    <property type="match status" value="1"/>
</dbReference>
<feature type="region of interest" description="Disordered" evidence="6">
    <location>
        <begin position="673"/>
        <end position="699"/>
    </location>
</feature>
<dbReference type="Gene3D" id="3.30.450.20">
    <property type="entry name" value="PAS domain"/>
    <property type="match status" value="3"/>
</dbReference>
<name>A0ABD5SBV5_9EURY</name>
<comment type="caution">
    <text evidence="9">The sequence shown here is derived from an EMBL/GenBank/DDBJ whole genome shotgun (WGS) entry which is preliminary data.</text>
</comment>
<dbReference type="EMBL" id="JBHSWW010000225">
    <property type="protein sequence ID" value="MFC6754260.1"/>
    <property type="molecule type" value="Genomic_DNA"/>
</dbReference>
<evidence type="ECO:0000313" key="10">
    <source>
        <dbReference type="Proteomes" id="UP001596442"/>
    </source>
</evidence>
<dbReference type="InterPro" id="IPR005467">
    <property type="entry name" value="His_kinase_dom"/>
</dbReference>
<evidence type="ECO:0000259" key="8">
    <source>
        <dbReference type="PROSITE" id="PS50112"/>
    </source>
</evidence>
<dbReference type="NCBIfam" id="TIGR00229">
    <property type="entry name" value="sensory_box"/>
    <property type="match status" value="1"/>
</dbReference>
<dbReference type="Pfam" id="PF08448">
    <property type="entry name" value="PAS_4"/>
    <property type="match status" value="2"/>
</dbReference>
<dbReference type="SMART" id="SM00091">
    <property type="entry name" value="PAS"/>
    <property type="match status" value="3"/>
</dbReference>
<dbReference type="Pfam" id="PF13185">
    <property type="entry name" value="GAF_2"/>
    <property type="match status" value="1"/>
</dbReference>
<dbReference type="EC" id="2.7.13.3" evidence="2"/>
<dbReference type="InterPro" id="IPR050351">
    <property type="entry name" value="BphY/WalK/GraS-like"/>
</dbReference>
<dbReference type="PANTHER" id="PTHR42878:SF15">
    <property type="entry name" value="BACTERIOPHYTOCHROME"/>
    <property type="match status" value="1"/>
</dbReference>
<dbReference type="PANTHER" id="PTHR42878">
    <property type="entry name" value="TWO-COMPONENT HISTIDINE KINASE"/>
    <property type="match status" value="1"/>
</dbReference>
<dbReference type="InterPro" id="IPR036890">
    <property type="entry name" value="HATPase_C_sf"/>
</dbReference>
<dbReference type="GO" id="GO:0004673">
    <property type="term" value="F:protein histidine kinase activity"/>
    <property type="evidence" value="ECO:0007669"/>
    <property type="project" value="UniProtKB-EC"/>
</dbReference>
<dbReference type="InterPro" id="IPR004358">
    <property type="entry name" value="Sig_transdc_His_kin-like_C"/>
</dbReference>
<organism evidence="9 10">
    <name type="scientific">Halorubrum tibetense</name>
    <dbReference type="NCBI Taxonomy" id="175631"/>
    <lineage>
        <taxon>Archaea</taxon>
        <taxon>Methanobacteriati</taxon>
        <taxon>Methanobacteriota</taxon>
        <taxon>Stenosarchaea group</taxon>
        <taxon>Halobacteria</taxon>
        <taxon>Halobacteriales</taxon>
        <taxon>Haloferacaceae</taxon>
        <taxon>Halorubrum</taxon>
    </lineage>
</organism>
<dbReference type="PROSITE" id="PS50109">
    <property type="entry name" value="HIS_KIN"/>
    <property type="match status" value="1"/>
</dbReference>
<feature type="domain" description="Histidine kinase" evidence="7">
    <location>
        <begin position="870"/>
        <end position="1081"/>
    </location>
</feature>
<dbReference type="PROSITE" id="PS50112">
    <property type="entry name" value="PAS"/>
    <property type="match status" value="3"/>
</dbReference>
<dbReference type="CDD" id="cd00130">
    <property type="entry name" value="PAS"/>
    <property type="match status" value="3"/>
</dbReference>
<feature type="domain" description="PAS" evidence="8">
    <location>
        <begin position="315"/>
        <end position="366"/>
    </location>
</feature>
<dbReference type="InterPro" id="IPR013767">
    <property type="entry name" value="PAS_fold"/>
</dbReference>
<dbReference type="Pfam" id="PF02518">
    <property type="entry name" value="HATPase_c"/>
    <property type="match status" value="1"/>
</dbReference>
<dbReference type="SMART" id="SM00065">
    <property type="entry name" value="GAF"/>
    <property type="match status" value="2"/>
</dbReference>
<keyword evidence="3" id="KW-0808">Transferase</keyword>
<dbReference type="Gene3D" id="3.30.450.40">
    <property type="match status" value="2"/>
</dbReference>
<evidence type="ECO:0000256" key="1">
    <source>
        <dbReference type="ARBA" id="ARBA00000085"/>
    </source>
</evidence>
<evidence type="ECO:0000256" key="3">
    <source>
        <dbReference type="ARBA" id="ARBA00022679"/>
    </source>
</evidence>
<feature type="domain" description="PAS" evidence="8">
    <location>
        <begin position="581"/>
        <end position="633"/>
    </location>
</feature>
<feature type="domain" description="PAS" evidence="8">
    <location>
        <begin position="735"/>
        <end position="814"/>
    </location>
</feature>
<dbReference type="GO" id="GO:0016020">
    <property type="term" value="C:membrane"/>
    <property type="evidence" value="ECO:0007669"/>
    <property type="project" value="UniProtKB-SubCell"/>
</dbReference>
<dbReference type="InterPro" id="IPR035965">
    <property type="entry name" value="PAS-like_dom_sf"/>
</dbReference>
<dbReference type="InterPro" id="IPR003594">
    <property type="entry name" value="HATPase_dom"/>
</dbReference>
<sequence length="1106" mass="121401">MAAENRLLHLGAPADAPWAELPPETRVVDAVPSDGTDADVATAVAGDADAVVVRLDVGDRDDGSNRYNGIDRPDCLRAVRERFPETTVLAYTADDDADAAIDAGRHGIEYVSGRRLTADGETLANRVRAASGRRGTGRSANDEFLERFLRITSDRSMDVEAKVDRLLEVGRERLDLTIGFTSRVDEDRYELLQQVGADELLQSFIEAGAISPDGTVPLETTYCRRTIEDGGTTAFTDPERDGWADDPAYELFGLETYIGGRVVVEGETLGTLCFADEDTRERRFTDAERLFVELLAEWLGQEFERQQARDRREAATERLENTLERIDDAFFALDADWEFTYVNGKAATLLDRDPDALVGTHVWSEFPDALGRRYESAYRGAMETQEPVSFEDHYGPLDLWTKVRAYPSEDGLSVFFTDITDRKRREERLRQLLGTAERLQRAEDAEGIATRLVDAAREVLGYRINGIELYDEATETLEIVSWSDEAAERLGEWTPRPVGEDTSSEALDTGEHVVVDDVRERDDGRDYGDIRSVIAVPLGRHGVFSVGSPEPGAFDDADLSVVQLLATNATAAFDRVDRQRQLRTYESALENVDDMVCVLDADGAVTYATTPFAAWLGIPKDALVGRAISAVLDASGGADGRATSPSRTDGTILDAIASLARDEEADSTVVDVTVEPADTGGTAGPDGGSGGVRRDDRTRRGELRLSSLHDGSGGVVASLVDTTDLHRTRTELSRERDRFNRLFERLPDPVIEVVHEADDTVIQSINPAFESQFGYEAATVRGQSIGELDLRYDTLDPAEPATSEASIDRRVREEGHVTDEIRRRTVAGPREFLFRGFTYDAPDQTYAFGIYTDITERKHRERYLSVVNRILRHNLRNELNVVFGFASEIANRTDDDRIADYADRIEATAKRLSDLGDGAREIKRVVEEGLSEQPRPLSVRPVAETVAERRAEQHPDARIEVSIPDGVTVRADDRLDRVLDHLVENAVVHADTDAPRVSIDATADPDRGSVTVRVADDGPGIPEAIREVVSGDAAITQLRHNSGIGLWIVAWVVEAYGGTVGFEPGIDGEGTTVRLRLPAAGPPAAESSPSGESPSDEPAPGESDLE</sequence>
<keyword evidence="10" id="KW-1185">Reference proteome</keyword>
<dbReference type="SUPFAM" id="SSF55785">
    <property type="entry name" value="PYP-like sensor domain (PAS domain)"/>
    <property type="match status" value="3"/>
</dbReference>
<dbReference type="Pfam" id="PF00989">
    <property type="entry name" value="PAS"/>
    <property type="match status" value="1"/>
</dbReference>
<dbReference type="Proteomes" id="UP001596442">
    <property type="component" value="Unassembled WGS sequence"/>
</dbReference>
<accession>A0ABD5SBV5</accession>
<gene>
    <name evidence="9" type="ORF">ACFQEU_12420</name>
</gene>
<dbReference type="InterPro" id="IPR003018">
    <property type="entry name" value="GAF"/>
</dbReference>
<evidence type="ECO:0000256" key="2">
    <source>
        <dbReference type="ARBA" id="ARBA00012438"/>
    </source>
</evidence>
<dbReference type="InterPro" id="IPR000014">
    <property type="entry name" value="PAS"/>
</dbReference>